<dbReference type="InterPro" id="IPR036236">
    <property type="entry name" value="Znf_C2H2_sf"/>
</dbReference>
<keyword evidence="8" id="KW-0539">Nucleus</keyword>
<reference evidence="15" key="1">
    <citation type="submission" date="2017-02" db="UniProtKB">
        <authorList>
            <consortium name="WormBaseParasite"/>
        </authorList>
    </citation>
    <scope>IDENTIFICATION</scope>
</reference>
<evidence type="ECO:0000313" key="14">
    <source>
        <dbReference type="Proteomes" id="UP000274756"/>
    </source>
</evidence>
<dbReference type="STRING" id="318479.A0A0N4U0J3"/>
<evidence type="ECO:0000313" key="12">
    <source>
        <dbReference type="EMBL" id="VDN54463.1"/>
    </source>
</evidence>
<dbReference type="PROSITE" id="PS50157">
    <property type="entry name" value="ZINC_FINGER_C2H2_2"/>
    <property type="match status" value="1"/>
</dbReference>
<evidence type="ECO:0000313" key="13">
    <source>
        <dbReference type="Proteomes" id="UP000038040"/>
    </source>
</evidence>
<evidence type="ECO:0000259" key="11">
    <source>
        <dbReference type="PROSITE" id="PS50157"/>
    </source>
</evidence>
<dbReference type="GO" id="GO:0017053">
    <property type="term" value="C:transcription repressor complex"/>
    <property type="evidence" value="ECO:0007669"/>
    <property type="project" value="TreeGrafter"/>
</dbReference>
<evidence type="ECO:0000256" key="10">
    <source>
        <dbReference type="SAM" id="MobiDB-lite"/>
    </source>
</evidence>
<evidence type="ECO:0000256" key="4">
    <source>
        <dbReference type="ARBA" id="ARBA00022771"/>
    </source>
</evidence>
<dbReference type="EMBL" id="UYYG01001150">
    <property type="protein sequence ID" value="VDN54463.1"/>
    <property type="molecule type" value="Genomic_DNA"/>
</dbReference>
<sequence length="335" mass="37995">MSMGDFIAQQLLGFSTPSTSISHSNVDSQLSSPVPSRSSSASSDDHHQVIPLQSMMFRNFCSTFDYAAAFQLMQLQMLYQPNLFNTFFNQLTRMEALKNAYKVKILPTNICQVESLFQIQETTRDKHIDACRETKRVHSRNVDEVPVKRSKYVKRIIDDNETNSPVSGMFIKLPLNERMFQEASLLPPPEQLQAAADLDDTAAFVNISDESRRNIARISNIIGDCICALCKVKYEDVFRLAQHRCPRIIHEEYRCPECDKVFSCPANLASHRRWHKPKESSSASDTLECSTCSTSFESKKSLKAHSANCCSEASSTVRRIHSFHVPKDEKSDVPR</sequence>
<evidence type="ECO:0000256" key="8">
    <source>
        <dbReference type="ARBA" id="ARBA00023242"/>
    </source>
</evidence>
<dbReference type="FunFam" id="3.30.160.60:FF:001896">
    <property type="entry name" value="insulinoma-associated protein 1b"/>
    <property type="match status" value="1"/>
</dbReference>
<feature type="compositionally biased region" description="Low complexity" evidence="10">
    <location>
        <begin position="28"/>
        <end position="42"/>
    </location>
</feature>
<dbReference type="Proteomes" id="UP000038040">
    <property type="component" value="Unplaced"/>
</dbReference>
<dbReference type="Gene3D" id="3.30.160.60">
    <property type="entry name" value="Classic Zinc Finger"/>
    <property type="match status" value="1"/>
</dbReference>
<evidence type="ECO:0000256" key="2">
    <source>
        <dbReference type="ARBA" id="ARBA00022723"/>
    </source>
</evidence>
<evidence type="ECO:0000256" key="6">
    <source>
        <dbReference type="ARBA" id="ARBA00023015"/>
    </source>
</evidence>
<dbReference type="AlphaFoldDB" id="A0A0N4U0J3"/>
<dbReference type="Pfam" id="PF00096">
    <property type="entry name" value="zf-C2H2"/>
    <property type="match status" value="1"/>
</dbReference>
<dbReference type="SUPFAM" id="SSF57667">
    <property type="entry name" value="beta-beta-alpha zinc fingers"/>
    <property type="match status" value="1"/>
</dbReference>
<dbReference type="GO" id="GO:0005634">
    <property type="term" value="C:nucleus"/>
    <property type="evidence" value="ECO:0007669"/>
    <property type="project" value="UniProtKB-SubCell"/>
</dbReference>
<dbReference type="PANTHER" id="PTHR15065:SF4">
    <property type="entry name" value="LD18634P"/>
    <property type="match status" value="1"/>
</dbReference>
<evidence type="ECO:0000256" key="7">
    <source>
        <dbReference type="ARBA" id="ARBA00023163"/>
    </source>
</evidence>
<proteinExistence type="predicted"/>
<evidence type="ECO:0000313" key="15">
    <source>
        <dbReference type="WBParaSite" id="DME_0000007601-mRNA-1"/>
    </source>
</evidence>
<evidence type="ECO:0000256" key="5">
    <source>
        <dbReference type="ARBA" id="ARBA00022833"/>
    </source>
</evidence>
<evidence type="ECO:0000256" key="1">
    <source>
        <dbReference type="ARBA" id="ARBA00004123"/>
    </source>
</evidence>
<reference evidence="12 14" key="2">
    <citation type="submission" date="2018-11" db="EMBL/GenBank/DDBJ databases">
        <authorList>
            <consortium name="Pathogen Informatics"/>
        </authorList>
    </citation>
    <scope>NUCLEOTIDE SEQUENCE [LARGE SCALE GENOMIC DNA]</scope>
</reference>
<feature type="region of interest" description="Disordered" evidence="10">
    <location>
        <begin position="23"/>
        <end position="45"/>
    </location>
</feature>
<keyword evidence="4 9" id="KW-0863">Zinc-finger</keyword>
<evidence type="ECO:0000256" key="3">
    <source>
        <dbReference type="ARBA" id="ARBA00022737"/>
    </source>
</evidence>
<dbReference type="Proteomes" id="UP000274756">
    <property type="component" value="Unassembled WGS sequence"/>
</dbReference>
<keyword evidence="3" id="KW-0677">Repeat</keyword>
<dbReference type="WBParaSite" id="DME_0000007601-mRNA-1">
    <property type="protein sequence ID" value="DME_0000007601-mRNA-1"/>
    <property type="gene ID" value="DME_0000007601"/>
</dbReference>
<dbReference type="GO" id="GO:0010564">
    <property type="term" value="P:regulation of cell cycle process"/>
    <property type="evidence" value="ECO:0007669"/>
    <property type="project" value="TreeGrafter"/>
</dbReference>
<dbReference type="GO" id="GO:0000978">
    <property type="term" value="F:RNA polymerase II cis-regulatory region sequence-specific DNA binding"/>
    <property type="evidence" value="ECO:0007669"/>
    <property type="project" value="TreeGrafter"/>
</dbReference>
<dbReference type="PANTHER" id="PTHR15065">
    <property type="entry name" value="INSULINOMA-ASSOCIATED 1"/>
    <property type="match status" value="1"/>
</dbReference>
<evidence type="ECO:0000256" key="9">
    <source>
        <dbReference type="PROSITE-ProRule" id="PRU00042"/>
    </source>
</evidence>
<gene>
    <name evidence="12" type="ORF">DME_LOCUS4436</name>
</gene>
<organism evidence="13 15">
    <name type="scientific">Dracunculus medinensis</name>
    <name type="common">Guinea worm</name>
    <dbReference type="NCBI Taxonomy" id="318479"/>
    <lineage>
        <taxon>Eukaryota</taxon>
        <taxon>Metazoa</taxon>
        <taxon>Ecdysozoa</taxon>
        <taxon>Nematoda</taxon>
        <taxon>Chromadorea</taxon>
        <taxon>Rhabditida</taxon>
        <taxon>Spirurina</taxon>
        <taxon>Dracunculoidea</taxon>
        <taxon>Dracunculidae</taxon>
        <taxon>Dracunculus</taxon>
    </lineage>
</organism>
<keyword evidence="6" id="KW-0805">Transcription regulation</keyword>
<keyword evidence="14" id="KW-1185">Reference proteome</keyword>
<comment type="subcellular location">
    <subcellularLocation>
        <location evidence="1">Nucleus</location>
    </subcellularLocation>
</comment>
<keyword evidence="7" id="KW-0804">Transcription</keyword>
<keyword evidence="2" id="KW-0479">Metal-binding</keyword>
<dbReference type="GO" id="GO:0001227">
    <property type="term" value="F:DNA-binding transcription repressor activity, RNA polymerase II-specific"/>
    <property type="evidence" value="ECO:0007669"/>
    <property type="project" value="TreeGrafter"/>
</dbReference>
<dbReference type="SMART" id="SM00355">
    <property type="entry name" value="ZnF_C2H2"/>
    <property type="match status" value="3"/>
</dbReference>
<accession>A0A0N4U0J3</accession>
<keyword evidence="5" id="KW-0862">Zinc</keyword>
<dbReference type="InterPro" id="IPR013087">
    <property type="entry name" value="Znf_C2H2_type"/>
</dbReference>
<feature type="domain" description="C2H2-type" evidence="11">
    <location>
        <begin position="253"/>
        <end position="280"/>
    </location>
</feature>
<dbReference type="GO" id="GO:0030182">
    <property type="term" value="P:neuron differentiation"/>
    <property type="evidence" value="ECO:0007669"/>
    <property type="project" value="TreeGrafter"/>
</dbReference>
<name>A0A0N4U0J3_DRAME</name>
<dbReference type="InterPro" id="IPR042972">
    <property type="entry name" value="INSM1/2"/>
</dbReference>
<dbReference type="GO" id="GO:0008270">
    <property type="term" value="F:zinc ion binding"/>
    <property type="evidence" value="ECO:0007669"/>
    <property type="project" value="UniProtKB-KW"/>
</dbReference>
<protein>
    <submittedName>
        <fullName evidence="15">C2H2-type domain-containing protein</fullName>
    </submittedName>
</protein>
<dbReference type="PROSITE" id="PS00028">
    <property type="entry name" value="ZINC_FINGER_C2H2_1"/>
    <property type="match status" value="1"/>
</dbReference>
<dbReference type="OrthoDB" id="8953942at2759"/>